<evidence type="ECO:0000313" key="2">
    <source>
        <dbReference type="Proteomes" id="UP000005959"/>
    </source>
</evidence>
<gene>
    <name evidence="1" type="ORF">HMPREF0454_03908</name>
</gene>
<dbReference type="EMBL" id="AGCI01000092">
    <property type="protein sequence ID" value="EHM39569.1"/>
    <property type="molecule type" value="Genomic_DNA"/>
</dbReference>
<accession>G9YBC9</accession>
<name>G9YBC9_HAFAL</name>
<dbReference type="HOGENOM" id="CLU_3216940_0_0_6"/>
<comment type="caution">
    <text evidence="1">The sequence shown here is derived from an EMBL/GenBank/DDBJ whole genome shotgun (WGS) entry which is preliminary data.</text>
</comment>
<protein>
    <submittedName>
        <fullName evidence="1">Uncharacterized protein</fullName>
    </submittedName>
</protein>
<organism evidence="1 2">
    <name type="scientific">Hafnia alvei ATCC 51873</name>
    <dbReference type="NCBI Taxonomy" id="1002364"/>
    <lineage>
        <taxon>Bacteria</taxon>
        <taxon>Pseudomonadati</taxon>
        <taxon>Pseudomonadota</taxon>
        <taxon>Gammaproteobacteria</taxon>
        <taxon>Enterobacterales</taxon>
        <taxon>Hafniaceae</taxon>
        <taxon>Hafnia</taxon>
    </lineage>
</organism>
<proteinExistence type="predicted"/>
<dbReference type="AlphaFoldDB" id="G9YBC9"/>
<dbReference type="Proteomes" id="UP000005959">
    <property type="component" value="Unassembled WGS sequence"/>
</dbReference>
<reference evidence="1 2" key="1">
    <citation type="submission" date="2011-08" db="EMBL/GenBank/DDBJ databases">
        <authorList>
            <person name="Weinstock G."/>
            <person name="Sodergren E."/>
            <person name="Clifton S."/>
            <person name="Fulton L."/>
            <person name="Fulton B."/>
            <person name="Courtney L."/>
            <person name="Fronick C."/>
            <person name="Harrison M."/>
            <person name="Strong C."/>
            <person name="Farmer C."/>
            <person name="Delahaunty K."/>
            <person name="Markovic C."/>
            <person name="Hall O."/>
            <person name="Minx P."/>
            <person name="Tomlinson C."/>
            <person name="Mitreva M."/>
            <person name="Hou S."/>
            <person name="Chen J."/>
            <person name="Wollam A."/>
            <person name="Pepin K.H."/>
            <person name="Johnson M."/>
            <person name="Bhonagiri V."/>
            <person name="Zhang X."/>
            <person name="Suruliraj S."/>
            <person name="Warren W."/>
            <person name="Chinwalla A."/>
            <person name="Mardis E.R."/>
            <person name="Wilson R.K."/>
        </authorList>
    </citation>
    <scope>NUCLEOTIDE SEQUENCE [LARGE SCALE GENOMIC DNA]</scope>
    <source>
        <strain evidence="1 2">ATCC 51873</strain>
    </source>
</reference>
<evidence type="ECO:0000313" key="1">
    <source>
        <dbReference type="EMBL" id="EHM39569.1"/>
    </source>
</evidence>
<sequence>MRWLRLFTHYLQEDNKGYPPPNSSLQKVFTDECSKTSAWHAPFQ</sequence>